<comment type="caution">
    <text evidence="1">The sequence shown here is derived from an EMBL/GenBank/DDBJ whole genome shotgun (WGS) entry which is preliminary data.</text>
</comment>
<proteinExistence type="predicted"/>
<protein>
    <submittedName>
        <fullName evidence="1">Uncharacterized protein</fullName>
    </submittedName>
</protein>
<dbReference type="EMBL" id="CM046400">
    <property type="protein sequence ID" value="KAI8525937.1"/>
    <property type="molecule type" value="Genomic_DNA"/>
</dbReference>
<dbReference type="Proteomes" id="UP001062846">
    <property type="component" value="Chromosome 13"/>
</dbReference>
<organism evidence="1 2">
    <name type="scientific">Rhododendron molle</name>
    <name type="common">Chinese azalea</name>
    <name type="synonym">Azalea mollis</name>
    <dbReference type="NCBI Taxonomy" id="49168"/>
    <lineage>
        <taxon>Eukaryota</taxon>
        <taxon>Viridiplantae</taxon>
        <taxon>Streptophyta</taxon>
        <taxon>Embryophyta</taxon>
        <taxon>Tracheophyta</taxon>
        <taxon>Spermatophyta</taxon>
        <taxon>Magnoliopsida</taxon>
        <taxon>eudicotyledons</taxon>
        <taxon>Gunneridae</taxon>
        <taxon>Pentapetalae</taxon>
        <taxon>asterids</taxon>
        <taxon>Ericales</taxon>
        <taxon>Ericaceae</taxon>
        <taxon>Ericoideae</taxon>
        <taxon>Rhodoreae</taxon>
        <taxon>Rhododendron</taxon>
    </lineage>
</organism>
<sequence length="90" mass="10053">MGVSLALGRLSIAYGMVEELGPFHIEKDEKTLCLNPYAWNQGIGFAELSFRIHSTITRGMVAAKHWNLRAKATLLSYGILETPDLYNEVL</sequence>
<name>A0ACC0LBJ0_RHOML</name>
<keyword evidence="2" id="KW-1185">Reference proteome</keyword>
<reference evidence="1" key="1">
    <citation type="submission" date="2022-02" db="EMBL/GenBank/DDBJ databases">
        <title>Plant Genome Project.</title>
        <authorList>
            <person name="Zhang R.-G."/>
        </authorList>
    </citation>
    <scope>NUCLEOTIDE SEQUENCE</scope>
    <source>
        <strain evidence="1">AT1</strain>
    </source>
</reference>
<accession>A0ACC0LBJ0</accession>
<evidence type="ECO:0000313" key="2">
    <source>
        <dbReference type="Proteomes" id="UP001062846"/>
    </source>
</evidence>
<gene>
    <name evidence="1" type="ORF">RHMOL_Rhmol13G0269400</name>
</gene>
<evidence type="ECO:0000313" key="1">
    <source>
        <dbReference type="EMBL" id="KAI8525937.1"/>
    </source>
</evidence>